<dbReference type="InterPro" id="IPR025241">
    <property type="entry name" value="DUF4190"/>
</dbReference>
<dbReference type="AlphaFoldDB" id="A0A8A4ZEG8"/>
<evidence type="ECO:0000259" key="2">
    <source>
        <dbReference type="Pfam" id="PF13828"/>
    </source>
</evidence>
<feature type="transmembrane region" description="Helical" evidence="1">
    <location>
        <begin position="68"/>
        <end position="89"/>
    </location>
</feature>
<dbReference type="Proteomes" id="UP000663937">
    <property type="component" value="Chromosome"/>
</dbReference>
<keyword evidence="4" id="KW-1185">Reference proteome</keyword>
<sequence>MTDPPPAAPPPARTNPLAVISLVAGLCGFSLVPFFGSVAAVVTGHLALRQLRTSGEDGTGFARAGLWLGYLALGLTLVLAVAFLGLVVVRSGTA</sequence>
<dbReference type="EMBL" id="CP071868">
    <property type="protein sequence ID" value="QTE29303.1"/>
    <property type="molecule type" value="Genomic_DNA"/>
</dbReference>
<feature type="transmembrane region" description="Helical" evidence="1">
    <location>
        <begin position="20"/>
        <end position="48"/>
    </location>
</feature>
<evidence type="ECO:0000313" key="3">
    <source>
        <dbReference type="EMBL" id="QTE29303.1"/>
    </source>
</evidence>
<dbReference type="KEGG" id="psic:J4E96_18835"/>
<name>A0A8A4ZEG8_9MICO</name>
<dbReference type="Pfam" id="PF13828">
    <property type="entry name" value="DUF4190"/>
    <property type="match status" value="1"/>
</dbReference>
<keyword evidence="1" id="KW-0812">Transmembrane</keyword>
<organism evidence="3 4">
    <name type="scientific">Pengzhenrongella sicca</name>
    <dbReference type="NCBI Taxonomy" id="2819238"/>
    <lineage>
        <taxon>Bacteria</taxon>
        <taxon>Bacillati</taxon>
        <taxon>Actinomycetota</taxon>
        <taxon>Actinomycetes</taxon>
        <taxon>Micrococcales</taxon>
        <taxon>Pengzhenrongella</taxon>
    </lineage>
</organism>
<dbReference type="RefSeq" id="WP_227423575.1">
    <property type="nucleotide sequence ID" value="NZ_CP071868.1"/>
</dbReference>
<protein>
    <submittedName>
        <fullName evidence="3">DUF4190 domain-containing protein</fullName>
    </submittedName>
</protein>
<proteinExistence type="predicted"/>
<keyword evidence="1" id="KW-0472">Membrane</keyword>
<feature type="domain" description="DUF4190" evidence="2">
    <location>
        <begin position="17"/>
        <end position="79"/>
    </location>
</feature>
<keyword evidence="1" id="KW-1133">Transmembrane helix</keyword>
<gene>
    <name evidence="3" type="ORF">J4E96_18835</name>
</gene>
<evidence type="ECO:0000256" key="1">
    <source>
        <dbReference type="SAM" id="Phobius"/>
    </source>
</evidence>
<reference evidence="3" key="1">
    <citation type="submission" date="2021-03" db="EMBL/GenBank/DDBJ databases">
        <title>Pengzhenrongella sicca gen. nov., sp. nov., a new member of suborder Micrococcineae isolated from High-Arctic tundra soil.</title>
        <authorList>
            <person name="Peng F."/>
        </authorList>
    </citation>
    <scope>NUCLEOTIDE SEQUENCE</scope>
    <source>
        <strain evidence="3">LRZ-2</strain>
    </source>
</reference>
<evidence type="ECO:0000313" key="4">
    <source>
        <dbReference type="Proteomes" id="UP000663937"/>
    </source>
</evidence>
<accession>A0A8A4ZEG8</accession>